<name>A0A5C3KZ65_COPMA</name>
<evidence type="ECO:0000313" key="2">
    <source>
        <dbReference type="Proteomes" id="UP000307440"/>
    </source>
</evidence>
<reference evidence="1 2" key="1">
    <citation type="journal article" date="2019" name="Nat. Ecol. Evol.">
        <title>Megaphylogeny resolves global patterns of mushroom evolution.</title>
        <authorList>
            <person name="Varga T."/>
            <person name="Krizsan K."/>
            <person name="Foldi C."/>
            <person name="Dima B."/>
            <person name="Sanchez-Garcia M."/>
            <person name="Sanchez-Ramirez S."/>
            <person name="Szollosi G.J."/>
            <person name="Szarkandi J.G."/>
            <person name="Papp V."/>
            <person name="Albert L."/>
            <person name="Andreopoulos W."/>
            <person name="Angelini C."/>
            <person name="Antonin V."/>
            <person name="Barry K.W."/>
            <person name="Bougher N.L."/>
            <person name="Buchanan P."/>
            <person name="Buyck B."/>
            <person name="Bense V."/>
            <person name="Catcheside P."/>
            <person name="Chovatia M."/>
            <person name="Cooper J."/>
            <person name="Damon W."/>
            <person name="Desjardin D."/>
            <person name="Finy P."/>
            <person name="Geml J."/>
            <person name="Haridas S."/>
            <person name="Hughes K."/>
            <person name="Justo A."/>
            <person name="Karasinski D."/>
            <person name="Kautmanova I."/>
            <person name="Kiss B."/>
            <person name="Kocsube S."/>
            <person name="Kotiranta H."/>
            <person name="LaButti K.M."/>
            <person name="Lechner B.E."/>
            <person name="Liimatainen K."/>
            <person name="Lipzen A."/>
            <person name="Lukacs Z."/>
            <person name="Mihaltcheva S."/>
            <person name="Morgado L.N."/>
            <person name="Niskanen T."/>
            <person name="Noordeloos M.E."/>
            <person name="Ohm R.A."/>
            <person name="Ortiz-Santana B."/>
            <person name="Ovrebo C."/>
            <person name="Racz N."/>
            <person name="Riley R."/>
            <person name="Savchenko A."/>
            <person name="Shiryaev A."/>
            <person name="Soop K."/>
            <person name="Spirin V."/>
            <person name="Szebenyi C."/>
            <person name="Tomsovsky M."/>
            <person name="Tulloss R.E."/>
            <person name="Uehling J."/>
            <person name="Grigoriev I.V."/>
            <person name="Vagvolgyi C."/>
            <person name="Papp T."/>
            <person name="Martin F.M."/>
            <person name="Miettinen O."/>
            <person name="Hibbett D.S."/>
            <person name="Nagy L.G."/>
        </authorList>
    </citation>
    <scope>NUCLEOTIDE SEQUENCE [LARGE SCALE GENOMIC DNA]</scope>
    <source>
        <strain evidence="1 2">CBS 121175</strain>
    </source>
</reference>
<dbReference type="EMBL" id="ML210183">
    <property type="protein sequence ID" value="TFK25694.1"/>
    <property type="molecule type" value="Genomic_DNA"/>
</dbReference>
<keyword evidence="2" id="KW-1185">Reference proteome</keyword>
<sequence length="93" mass="10794">MLCQRRPWITASKQFFGEIFLVGRLVTFLAVKGMSRISSLPGSPSMSGIFTSTWSVQRLKQRFIWANNLTYSWFMAPLVFSQHLLCWMSNLQQ</sequence>
<organism evidence="1 2">
    <name type="scientific">Coprinopsis marcescibilis</name>
    <name type="common">Agaric fungus</name>
    <name type="synonym">Psathyrella marcescibilis</name>
    <dbReference type="NCBI Taxonomy" id="230819"/>
    <lineage>
        <taxon>Eukaryota</taxon>
        <taxon>Fungi</taxon>
        <taxon>Dikarya</taxon>
        <taxon>Basidiomycota</taxon>
        <taxon>Agaricomycotina</taxon>
        <taxon>Agaricomycetes</taxon>
        <taxon>Agaricomycetidae</taxon>
        <taxon>Agaricales</taxon>
        <taxon>Agaricineae</taxon>
        <taxon>Psathyrellaceae</taxon>
        <taxon>Coprinopsis</taxon>
    </lineage>
</organism>
<accession>A0A5C3KZ65</accession>
<protein>
    <submittedName>
        <fullName evidence="1">Uncharacterized protein</fullName>
    </submittedName>
</protein>
<proteinExistence type="predicted"/>
<dbReference type="AlphaFoldDB" id="A0A5C3KZ65"/>
<evidence type="ECO:0000313" key="1">
    <source>
        <dbReference type="EMBL" id="TFK25694.1"/>
    </source>
</evidence>
<gene>
    <name evidence="1" type="ORF">FA15DRAFT_334702</name>
</gene>
<dbReference type="Proteomes" id="UP000307440">
    <property type="component" value="Unassembled WGS sequence"/>
</dbReference>